<evidence type="ECO:0000256" key="1">
    <source>
        <dbReference type="SAM" id="MobiDB-lite"/>
    </source>
</evidence>
<dbReference type="InterPro" id="IPR024630">
    <property type="entry name" value="Stc1"/>
</dbReference>
<feature type="compositionally biased region" description="Low complexity" evidence="1">
    <location>
        <begin position="239"/>
        <end position="249"/>
    </location>
</feature>
<dbReference type="RefSeq" id="XP_025586801.1">
    <property type="nucleotide sequence ID" value="XM_025736168.1"/>
</dbReference>
<dbReference type="AlphaFoldDB" id="A0A2L2TCG1"/>
<evidence type="ECO:0000313" key="4">
    <source>
        <dbReference type="Proteomes" id="UP000245910"/>
    </source>
</evidence>
<feature type="compositionally biased region" description="Basic and acidic residues" evidence="1">
    <location>
        <begin position="288"/>
        <end position="297"/>
    </location>
</feature>
<feature type="compositionally biased region" description="Low complexity" evidence="1">
    <location>
        <begin position="322"/>
        <end position="333"/>
    </location>
</feature>
<feature type="compositionally biased region" description="Polar residues" evidence="1">
    <location>
        <begin position="207"/>
        <end position="217"/>
    </location>
</feature>
<dbReference type="KEGG" id="fvn:FVRRES_07517"/>
<dbReference type="GeneID" id="37259156"/>
<feature type="compositionally biased region" description="Polar residues" evidence="1">
    <location>
        <begin position="299"/>
        <end position="321"/>
    </location>
</feature>
<dbReference type="Pfam" id="PF12898">
    <property type="entry name" value="Stc1"/>
    <property type="match status" value="1"/>
</dbReference>
<feature type="compositionally biased region" description="Low complexity" evidence="1">
    <location>
        <begin position="276"/>
        <end position="287"/>
    </location>
</feature>
<accession>A0A2L2TCG1</accession>
<protein>
    <recommendedName>
        <fullName evidence="2">Stc1 domain-containing protein</fullName>
    </recommendedName>
</protein>
<dbReference type="Proteomes" id="UP000245910">
    <property type="component" value="Chromosome II"/>
</dbReference>
<dbReference type="EMBL" id="LN649230">
    <property type="protein sequence ID" value="CEI63081.1"/>
    <property type="molecule type" value="Genomic_DNA"/>
</dbReference>
<sequence>MPKANEYRCSVGGEWKILDAFSKSQQRRGKLGDHKNSGMICMEHSQPVRAELTCAVCYRARVIDEFSPAERKSDDPRCRQCVAWDTEQEYGIVPIQLATGHVSIEEPALRDYSAPTNTAVFFEPETLPGAPITSPQSLGLMPNETMNRAFFQVVGTPQGDTSSVIGNSETSAQVTIASHSETASVVNENRSTASGRLPPHLRGRLANHTSSATSSQIADPLPEPHTLLNKSLTMDQGPVTKSVTSTTTVGMTLPPHLLGKKKREQSSEASNSGVEGSTTGSISTATTLRKEHEEITASRRINFNAWDSQGAQHRASKNPTEASSTASVASSSSKTYQDSNLIGNWDEVPDVPVAPMPQTRGGSSKWPKASELRFTQAELRLQERTLVRPK</sequence>
<reference evidence="4" key="1">
    <citation type="submission" date="2014-10" db="EMBL/GenBank/DDBJ databases">
        <authorList>
            <person name="King R."/>
        </authorList>
    </citation>
    <scope>NUCLEOTIDE SEQUENCE [LARGE SCALE GENOMIC DNA]</scope>
    <source>
        <strain evidence="4">A3/5</strain>
    </source>
</reference>
<evidence type="ECO:0000313" key="3">
    <source>
        <dbReference type="EMBL" id="CEI63081.1"/>
    </source>
</evidence>
<feature type="region of interest" description="Disordered" evidence="1">
    <location>
        <begin position="178"/>
        <end position="369"/>
    </location>
</feature>
<organism evidence="3 4">
    <name type="scientific">Fusarium venenatum</name>
    <dbReference type="NCBI Taxonomy" id="56646"/>
    <lineage>
        <taxon>Eukaryota</taxon>
        <taxon>Fungi</taxon>
        <taxon>Dikarya</taxon>
        <taxon>Ascomycota</taxon>
        <taxon>Pezizomycotina</taxon>
        <taxon>Sordariomycetes</taxon>
        <taxon>Hypocreomycetidae</taxon>
        <taxon>Hypocreales</taxon>
        <taxon>Nectriaceae</taxon>
        <taxon>Fusarium</taxon>
    </lineage>
</organism>
<proteinExistence type="predicted"/>
<dbReference type="OrthoDB" id="3514033at2759"/>
<feature type="compositionally biased region" description="Polar residues" evidence="1">
    <location>
        <begin position="178"/>
        <end position="194"/>
    </location>
</feature>
<dbReference type="STRING" id="56646.A0A2L2TCG1"/>
<keyword evidence="4" id="KW-1185">Reference proteome</keyword>
<name>A0A2L2TCG1_9HYPO</name>
<evidence type="ECO:0000259" key="2">
    <source>
        <dbReference type="Pfam" id="PF12898"/>
    </source>
</evidence>
<feature type="domain" description="Stc1" evidence="2">
    <location>
        <begin position="8"/>
        <end position="82"/>
    </location>
</feature>